<evidence type="ECO:0000313" key="7">
    <source>
        <dbReference type="EMBL" id="ORY19153.1"/>
    </source>
</evidence>
<dbReference type="InterPro" id="IPR003819">
    <property type="entry name" value="TauD/TfdA-like"/>
</dbReference>
<accession>A0A1Y2A9F1</accession>
<dbReference type="GO" id="GO:0046872">
    <property type="term" value="F:metal ion binding"/>
    <property type="evidence" value="ECO:0007669"/>
    <property type="project" value="UniProtKB-KW"/>
</dbReference>
<evidence type="ECO:0000256" key="2">
    <source>
        <dbReference type="ARBA" id="ARBA00022723"/>
    </source>
</evidence>
<gene>
    <name evidence="7" type="ORF">BCR34DRAFT_621041</name>
</gene>
<dbReference type="Proteomes" id="UP000193144">
    <property type="component" value="Unassembled WGS sequence"/>
</dbReference>
<evidence type="ECO:0000256" key="3">
    <source>
        <dbReference type="ARBA" id="ARBA00022964"/>
    </source>
</evidence>
<dbReference type="PANTHER" id="PTHR43779:SF3">
    <property type="entry name" value="(3R)-3-[(CARBOXYMETHYL)AMINO]FATTY ACID OXYGENASE_DECARBOXYLASE"/>
    <property type="match status" value="1"/>
</dbReference>
<dbReference type="GO" id="GO:0051213">
    <property type="term" value="F:dioxygenase activity"/>
    <property type="evidence" value="ECO:0007669"/>
    <property type="project" value="UniProtKB-KW"/>
</dbReference>
<evidence type="ECO:0000313" key="8">
    <source>
        <dbReference type="Proteomes" id="UP000193144"/>
    </source>
</evidence>
<comment type="caution">
    <text evidence="7">The sequence shown here is derived from an EMBL/GenBank/DDBJ whole genome shotgun (WGS) entry which is preliminary data.</text>
</comment>
<keyword evidence="2" id="KW-0479">Metal-binding</keyword>
<dbReference type="InterPro" id="IPR042098">
    <property type="entry name" value="TauD-like_sf"/>
</dbReference>
<dbReference type="InterPro" id="IPR051178">
    <property type="entry name" value="TfdA_dioxygenase"/>
</dbReference>
<sequence>MAHVQTSPLTFKPLHPTFGAECYGIDFSRPVPEDQVADVRSALAQYGVLVFRQAQLDDARHVAFAHQLGELDDSTPYIKAGRKHRLAPYTELFDVSNLDDDGNLVSTDSLRYQLGLGNGLFHADSAFNPRRAGYSILRAHEPPPKGTGGATAFADTRTAYNDLDSETKQRIQDYVVNHSLWHSRRLAAPDCNFLKGMVPKEHFMGRHRLVQLHEPSGRTNLYIAHHAHRIEGMSIEESQVLIKELLRFASQEKYTFEVEWENNGDIIIWDNTCVMHKACRGSFEGKYVRDMRRATVHDSSSTAWGLNERTGFRAGMP</sequence>
<name>A0A1Y2A9F1_9PLEO</name>
<dbReference type="SUPFAM" id="SSF51197">
    <property type="entry name" value="Clavaminate synthase-like"/>
    <property type="match status" value="1"/>
</dbReference>
<dbReference type="OrthoDB" id="5818554at2759"/>
<proteinExistence type="inferred from homology"/>
<evidence type="ECO:0000256" key="5">
    <source>
        <dbReference type="ARBA" id="ARBA00023004"/>
    </source>
</evidence>
<comment type="similarity">
    <text evidence="1">Belongs to the TfdA dioxygenase family.</text>
</comment>
<evidence type="ECO:0000259" key="6">
    <source>
        <dbReference type="Pfam" id="PF02668"/>
    </source>
</evidence>
<organism evidence="7 8">
    <name type="scientific">Clohesyomyces aquaticus</name>
    <dbReference type="NCBI Taxonomy" id="1231657"/>
    <lineage>
        <taxon>Eukaryota</taxon>
        <taxon>Fungi</taxon>
        <taxon>Dikarya</taxon>
        <taxon>Ascomycota</taxon>
        <taxon>Pezizomycotina</taxon>
        <taxon>Dothideomycetes</taxon>
        <taxon>Pleosporomycetidae</taxon>
        <taxon>Pleosporales</taxon>
        <taxon>Lindgomycetaceae</taxon>
        <taxon>Clohesyomyces</taxon>
    </lineage>
</organism>
<dbReference type="PANTHER" id="PTHR43779">
    <property type="entry name" value="DIOXYGENASE RV0097-RELATED"/>
    <property type="match status" value="1"/>
</dbReference>
<feature type="domain" description="TauD/TfdA-like" evidence="6">
    <location>
        <begin position="11"/>
        <end position="295"/>
    </location>
</feature>
<keyword evidence="5" id="KW-0408">Iron</keyword>
<dbReference type="AlphaFoldDB" id="A0A1Y2A9F1"/>
<keyword evidence="3" id="KW-0223">Dioxygenase</keyword>
<keyword evidence="4" id="KW-0560">Oxidoreductase</keyword>
<evidence type="ECO:0000256" key="1">
    <source>
        <dbReference type="ARBA" id="ARBA00005896"/>
    </source>
</evidence>
<evidence type="ECO:0000256" key="4">
    <source>
        <dbReference type="ARBA" id="ARBA00023002"/>
    </source>
</evidence>
<dbReference type="Gene3D" id="3.60.130.10">
    <property type="entry name" value="Clavaminate synthase-like"/>
    <property type="match status" value="1"/>
</dbReference>
<dbReference type="EMBL" id="MCFA01000003">
    <property type="protein sequence ID" value="ORY19153.1"/>
    <property type="molecule type" value="Genomic_DNA"/>
</dbReference>
<protein>
    <recommendedName>
        <fullName evidence="6">TauD/TfdA-like domain-containing protein</fullName>
    </recommendedName>
</protein>
<dbReference type="Pfam" id="PF02668">
    <property type="entry name" value="TauD"/>
    <property type="match status" value="1"/>
</dbReference>
<keyword evidence="8" id="KW-1185">Reference proteome</keyword>
<dbReference type="STRING" id="1231657.A0A1Y2A9F1"/>
<reference evidence="7 8" key="1">
    <citation type="submission" date="2016-07" db="EMBL/GenBank/DDBJ databases">
        <title>Pervasive Adenine N6-methylation of Active Genes in Fungi.</title>
        <authorList>
            <consortium name="DOE Joint Genome Institute"/>
            <person name="Mondo S.J."/>
            <person name="Dannebaum R.O."/>
            <person name="Kuo R.C."/>
            <person name="Labutti K."/>
            <person name="Haridas S."/>
            <person name="Kuo A."/>
            <person name="Salamov A."/>
            <person name="Ahrendt S.R."/>
            <person name="Lipzen A."/>
            <person name="Sullivan W."/>
            <person name="Andreopoulos W.B."/>
            <person name="Clum A."/>
            <person name="Lindquist E."/>
            <person name="Daum C."/>
            <person name="Ramamoorthy G.K."/>
            <person name="Gryganskyi A."/>
            <person name="Culley D."/>
            <person name="Magnuson J.K."/>
            <person name="James T.Y."/>
            <person name="O'Malley M.A."/>
            <person name="Stajich J.E."/>
            <person name="Spatafora J.W."/>
            <person name="Visel A."/>
            <person name="Grigoriev I.V."/>
        </authorList>
    </citation>
    <scope>NUCLEOTIDE SEQUENCE [LARGE SCALE GENOMIC DNA]</scope>
    <source>
        <strain evidence="7 8">CBS 115471</strain>
    </source>
</reference>